<gene>
    <name evidence="7" type="ORF">AMD02_04945</name>
</gene>
<organism evidence="7">
    <name type="scientific">Halalkalibacterium halodurans</name>
    <name type="common">Bacillus halodurans</name>
    <dbReference type="NCBI Taxonomy" id="86665"/>
    <lineage>
        <taxon>Bacteria</taxon>
        <taxon>Bacillati</taxon>
        <taxon>Bacillota</taxon>
        <taxon>Bacilli</taxon>
        <taxon>Bacillales</taxon>
        <taxon>Bacillaceae</taxon>
        <taxon>Halalkalibacterium (ex Joshi et al. 2022)</taxon>
    </lineage>
</organism>
<evidence type="ECO:0000256" key="4">
    <source>
        <dbReference type="ARBA" id="ARBA00023163"/>
    </source>
</evidence>
<dbReference type="Gene3D" id="1.10.357.10">
    <property type="entry name" value="Tetracycline Repressor, domain 2"/>
    <property type="match status" value="1"/>
</dbReference>
<dbReference type="PROSITE" id="PS50977">
    <property type="entry name" value="HTH_TETR_2"/>
    <property type="match status" value="1"/>
</dbReference>
<dbReference type="Gene3D" id="1.10.10.60">
    <property type="entry name" value="Homeodomain-like"/>
    <property type="match status" value="1"/>
</dbReference>
<feature type="DNA-binding region" description="H-T-H motif" evidence="5">
    <location>
        <begin position="30"/>
        <end position="49"/>
    </location>
</feature>
<keyword evidence="1" id="KW-0678">Repressor</keyword>
<dbReference type="PATRIC" id="fig|136160.3.peg.1268"/>
<comment type="caution">
    <text evidence="7">The sequence shown here is derived from an EMBL/GenBank/DDBJ whole genome shotgun (WGS) entry which is preliminary data.</text>
</comment>
<dbReference type="Pfam" id="PF17932">
    <property type="entry name" value="TetR_C_24"/>
    <property type="match status" value="1"/>
</dbReference>
<dbReference type="EMBL" id="LILD01000001">
    <property type="protein sequence ID" value="KOO38279.1"/>
    <property type="molecule type" value="Genomic_DNA"/>
</dbReference>
<dbReference type="InterPro" id="IPR041490">
    <property type="entry name" value="KstR2_TetR_C"/>
</dbReference>
<dbReference type="PANTHER" id="PTHR30055:SF175">
    <property type="entry name" value="HTH-TYPE TRANSCRIPTIONAL REPRESSOR KSTR2"/>
    <property type="match status" value="1"/>
</dbReference>
<evidence type="ECO:0000256" key="5">
    <source>
        <dbReference type="PROSITE-ProRule" id="PRU00335"/>
    </source>
</evidence>
<keyword evidence="3 5" id="KW-0238">DNA-binding</keyword>
<evidence type="ECO:0000256" key="3">
    <source>
        <dbReference type="ARBA" id="ARBA00023125"/>
    </source>
</evidence>
<dbReference type="GO" id="GO:0003700">
    <property type="term" value="F:DNA-binding transcription factor activity"/>
    <property type="evidence" value="ECO:0007669"/>
    <property type="project" value="TreeGrafter"/>
</dbReference>
<evidence type="ECO:0000256" key="1">
    <source>
        <dbReference type="ARBA" id="ARBA00022491"/>
    </source>
</evidence>
<dbReference type="SUPFAM" id="SSF48498">
    <property type="entry name" value="Tetracyclin repressor-like, C-terminal domain"/>
    <property type="match status" value="1"/>
</dbReference>
<name>A0A0M0KHK4_ALKHA</name>
<feature type="domain" description="HTH tetR-type" evidence="6">
    <location>
        <begin position="7"/>
        <end position="67"/>
    </location>
</feature>
<evidence type="ECO:0000313" key="7">
    <source>
        <dbReference type="EMBL" id="KOO38279.1"/>
    </source>
</evidence>
<dbReference type="GO" id="GO:0000976">
    <property type="term" value="F:transcription cis-regulatory region binding"/>
    <property type="evidence" value="ECO:0007669"/>
    <property type="project" value="TreeGrafter"/>
</dbReference>
<dbReference type="InterPro" id="IPR050109">
    <property type="entry name" value="HTH-type_TetR-like_transc_reg"/>
</dbReference>
<evidence type="ECO:0000259" key="6">
    <source>
        <dbReference type="PROSITE" id="PS50977"/>
    </source>
</evidence>
<protein>
    <submittedName>
        <fullName evidence="7">TetR family transcriptional regulator</fullName>
    </submittedName>
</protein>
<dbReference type="AlphaFoldDB" id="A0A0M0KHK4"/>
<accession>A0A0M0KHK4</accession>
<dbReference type="InterPro" id="IPR001647">
    <property type="entry name" value="HTH_TetR"/>
</dbReference>
<dbReference type="SUPFAM" id="SSF46689">
    <property type="entry name" value="Homeodomain-like"/>
    <property type="match status" value="1"/>
</dbReference>
<dbReference type="PRINTS" id="PR00455">
    <property type="entry name" value="HTHTETR"/>
</dbReference>
<evidence type="ECO:0000256" key="2">
    <source>
        <dbReference type="ARBA" id="ARBA00023015"/>
    </source>
</evidence>
<dbReference type="Pfam" id="PF00440">
    <property type="entry name" value="TetR_N"/>
    <property type="match status" value="1"/>
</dbReference>
<dbReference type="InterPro" id="IPR036271">
    <property type="entry name" value="Tet_transcr_reg_TetR-rel_C_sf"/>
</dbReference>
<sequence>MERILKRSTKERIIETALLLFEEHGFHAVTVDRIVQESGTSKGGFYHNFKSKDELLYTIHDSFITYVLEKAREAYEKYETPAERLHATVRSFVMMFDFYRPHVTVFYQESLYLSSDYFKDIKKKRDQYKQLMFRLVKEGIDAGEFREEIPVPITSMAIFGMIYWTYKWYKTSGMYSVAEIADIYADLVLHAVLTQEALTRPDYQSLFLQHGLRTGERSV</sequence>
<keyword evidence="4" id="KW-0804">Transcription</keyword>
<keyword evidence="2" id="KW-0805">Transcription regulation</keyword>
<dbReference type="PANTHER" id="PTHR30055">
    <property type="entry name" value="HTH-TYPE TRANSCRIPTIONAL REGULATOR RUTR"/>
    <property type="match status" value="1"/>
</dbReference>
<dbReference type="InterPro" id="IPR009057">
    <property type="entry name" value="Homeodomain-like_sf"/>
</dbReference>
<reference evidence="7" key="1">
    <citation type="submission" date="2015-08" db="EMBL/GenBank/DDBJ databases">
        <title>Complete DNA Sequence of Pseudomonas syringae pv. actinidiae, the Causal Agent of Kiwifruit Canker Disease.</title>
        <authorList>
            <person name="Rikkerink E.H.A."/>
            <person name="Fineran P.C."/>
        </authorList>
    </citation>
    <scope>NUCLEOTIDE SEQUENCE</scope>
    <source>
        <strain evidence="7">DSM 13666</strain>
    </source>
</reference>
<proteinExistence type="predicted"/>